<dbReference type="RefSeq" id="WP_089373802.1">
    <property type="nucleotide sequence ID" value="NZ_BMEP01000008.1"/>
</dbReference>
<dbReference type="OrthoDB" id="1144971at2"/>
<feature type="transmembrane region" description="Helical" evidence="1">
    <location>
        <begin position="103"/>
        <end position="122"/>
    </location>
</feature>
<dbReference type="InterPro" id="IPR011990">
    <property type="entry name" value="TPR-like_helical_dom_sf"/>
</dbReference>
<gene>
    <name evidence="2" type="ORF">SAMN06265376_11150</name>
</gene>
<dbReference type="InterPro" id="IPR019734">
    <property type="entry name" value="TPR_rpt"/>
</dbReference>
<evidence type="ECO:0000256" key="1">
    <source>
        <dbReference type="SAM" id="Phobius"/>
    </source>
</evidence>
<reference evidence="2 3" key="1">
    <citation type="submission" date="2017-06" db="EMBL/GenBank/DDBJ databases">
        <authorList>
            <person name="Kim H.J."/>
            <person name="Triplett B.A."/>
        </authorList>
    </citation>
    <scope>NUCLEOTIDE SEQUENCE [LARGE SCALE GENOMIC DNA]</scope>
    <source>
        <strain evidence="2 3">DSM 25597</strain>
    </source>
</reference>
<evidence type="ECO:0000313" key="2">
    <source>
        <dbReference type="EMBL" id="SNS32550.1"/>
    </source>
</evidence>
<organism evidence="2 3">
    <name type="scientific">Dokdonia pacifica</name>
    <dbReference type="NCBI Taxonomy" id="1627892"/>
    <lineage>
        <taxon>Bacteria</taxon>
        <taxon>Pseudomonadati</taxon>
        <taxon>Bacteroidota</taxon>
        <taxon>Flavobacteriia</taxon>
        <taxon>Flavobacteriales</taxon>
        <taxon>Flavobacteriaceae</taxon>
        <taxon>Dokdonia</taxon>
    </lineage>
</organism>
<keyword evidence="1" id="KW-1133">Transmembrane helix</keyword>
<keyword evidence="1" id="KW-0472">Membrane</keyword>
<protein>
    <submittedName>
        <fullName evidence="2">FimV C-terminal domain-containing protein</fullName>
    </submittedName>
</protein>
<keyword evidence="3" id="KW-1185">Reference proteome</keyword>
<dbReference type="SUPFAM" id="SSF48452">
    <property type="entry name" value="TPR-like"/>
    <property type="match status" value="1"/>
</dbReference>
<dbReference type="Pfam" id="PF13174">
    <property type="entry name" value="TPR_6"/>
    <property type="match status" value="1"/>
</dbReference>
<dbReference type="EMBL" id="FZNY01000011">
    <property type="protein sequence ID" value="SNS32550.1"/>
    <property type="molecule type" value="Genomic_DNA"/>
</dbReference>
<evidence type="ECO:0000313" key="3">
    <source>
        <dbReference type="Proteomes" id="UP000198379"/>
    </source>
</evidence>
<accession>A0A239DJC0</accession>
<name>A0A239DJC0_9FLAO</name>
<sequence length="266" mass="30831">MNPEEENTYIEDYLLGHLSKTEEASFEKRMSEDIRFRESVLIQKQLFDALPENNWSSAENVAEKRIQEYEALYRDKETLQLKETLKNVNRTYQKKNSKSTRVWLFYASAALIAIIISIGVLMSGPQNVQELYVDYYDTSDIPSLVTRGVKEDTLLINAERYFEEGKYQEALTILDAKIETTTKNKASILLYKGISEMELNQFQKAHTTFDQLSNTDLMDAPMGAWYKALLYLKMDDPEKAKTILQEISTSSSNYKYTEAKELLEKL</sequence>
<dbReference type="AlphaFoldDB" id="A0A239DJC0"/>
<proteinExistence type="predicted"/>
<dbReference type="Proteomes" id="UP000198379">
    <property type="component" value="Unassembled WGS sequence"/>
</dbReference>
<keyword evidence="1" id="KW-0812">Transmembrane</keyword>
<dbReference type="Gene3D" id="1.25.40.10">
    <property type="entry name" value="Tetratricopeptide repeat domain"/>
    <property type="match status" value="1"/>
</dbReference>